<comment type="catalytic activity">
    <reaction evidence="1">
        <text>Hydrolysis of (1-&gt;3)-beta-D-glucosidic linkages in (1-&gt;3)-beta-D-glucans.</text>
        <dbReference type="EC" id="3.2.1.39"/>
    </reaction>
</comment>
<evidence type="ECO:0000256" key="1">
    <source>
        <dbReference type="ARBA" id="ARBA00000382"/>
    </source>
</evidence>
<evidence type="ECO:0000256" key="6">
    <source>
        <dbReference type="ARBA" id="ARBA00033335"/>
    </source>
</evidence>
<proteinExistence type="inferred from homology"/>
<dbReference type="Gene3D" id="3.20.20.80">
    <property type="entry name" value="Glycosidases"/>
    <property type="match status" value="1"/>
</dbReference>
<organism evidence="9 10">
    <name type="scientific">Rhamnella rubrinervis</name>
    <dbReference type="NCBI Taxonomy" id="2594499"/>
    <lineage>
        <taxon>Eukaryota</taxon>
        <taxon>Viridiplantae</taxon>
        <taxon>Streptophyta</taxon>
        <taxon>Embryophyta</taxon>
        <taxon>Tracheophyta</taxon>
        <taxon>Spermatophyta</taxon>
        <taxon>Magnoliopsida</taxon>
        <taxon>eudicotyledons</taxon>
        <taxon>Gunneridae</taxon>
        <taxon>Pentapetalae</taxon>
        <taxon>rosids</taxon>
        <taxon>fabids</taxon>
        <taxon>Rosales</taxon>
        <taxon>Rhamnaceae</taxon>
        <taxon>rhamnoid group</taxon>
        <taxon>Rhamneae</taxon>
        <taxon>Rhamnella</taxon>
    </lineage>
</organism>
<evidence type="ECO:0000256" key="8">
    <source>
        <dbReference type="RuleBase" id="RU004335"/>
    </source>
</evidence>
<accession>A0A8K0H4Z4</accession>
<dbReference type="OrthoDB" id="941679at2759"/>
<keyword evidence="4" id="KW-0378">Hydrolase</keyword>
<dbReference type="Pfam" id="PF00332">
    <property type="entry name" value="Glyco_hydro_17"/>
    <property type="match status" value="1"/>
</dbReference>
<evidence type="ECO:0000256" key="2">
    <source>
        <dbReference type="ARBA" id="ARBA00008773"/>
    </source>
</evidence>
<dbReference type="SUPFAM" id="SSF51445">
    <property type="entry name" value="(Trans)glycosidases"/>
    <property type="match status" value="1"/>
</dbReference>
<name>A0A8K0H4Z4_9ROSA</name>
<dbReference type="PANTHER" id="PTHR32227">
    <property type="entry name" value="GLUCAN ENDO-1,3-BETA-GLUCOSIDASE BG1-RELATED-RELATED"/>
    <property type="match status" value="1"/>
</dbReference>
<reference evidence="9" key="1">
    <citation type="submission" date="2020-03" db="EMBL/GenBank/DDBJ databases">
        <title>A high-quality chromosome-level genome assembly of a woody plant with both climbing and erect habits, Rhamnella rubrinervis.</title>
        <authorList>
            <person name="Lu Z."/>
            <person name="Yang Y."/>
            <person name="Zhu X."/>
            <person name="Sun Y."/>
        </authorList>
    </citation>
    <scope>NUCLEOTIDE SEQUENCE</scope>
    <source>
        <strain evidence="9">BYM</strain>
        <tissue evidence="9">Leaf</tissue>
    </source>
</reference>
<evidence type="ECO:0000256" key="5">
    <source>
        <dbReference type="ARBA" id="ARBA00023295"/>
    </source>
</evidence>
<keyword evidence="5" id="KW-0326">Glycosidase</keyword>
<gene>
    <name evidence="9" type="ORF">FNV43_RR10904</name>
</gene>
<dbReference type="EC" id="3.2.1.39" evidence="3"/>
<dbReference type="InterPro" id="IPR044965">
    <property type="entry name" value="Glyco_hydro_17_plant"/>
</dbReference>
<dbReference type="FunFam" id="3.20.20.80:FF:000010">
    <property type="entry name" value="glucan endo-1,3-beta-glucosidase, basic"/>
    <property type="match status" value="1"/>
</dbReference>
<dbReference type="InterPro" id="IPR000490">
    <property type="entry name" value="Glyco_hydro_17"/>
</dbReference>
<dbReference type="InterPro" id="IPR017853">
    <property type="entry name" value="GH"/>
</dbReference>
<evidence type="ECO:0000256" key="7">
    <source>
        <dbReference type="ARBA" id="ARBA00033417"/>
    </source>
</evidence>
<dbReference type="GO" id="GO:0042973">
    <property type="term" value="F:glucan endo-1,3-beta-D-glucosidase activity"/>
    <property type="evidence" value="ECO:0007669"/>
    <property type="project" value="UniProtKB-EC"/>
</dbReference>
<dbReference type="AlphaFoldDB" id="A0A8K0H4Z4"/>
<comment type="similarity">
    <text evidence="2 8">Belongs to the glycosyl hydrolase 17 family.</text>
</comment>
<comment type="caution">
    <text evidence="9">The sequence shown here is derived from an EMBL/GenBank/DDBJ whole genome shotgun (WGS) entry which is preliminary data.</text>
</comment>
<keyword evidence="10" id="KW-1185">Reference proteome</keyword>
<protein>
    <recommendedName>
        <fullName evidence="3">glucan endo-1,3-beta-D-glucosidase</fullName>
        <ecNumber evidence="3">3.2.1.39</ecNumber>
    </recommendedName>
    <alternativeName>
        <fullName evidence="6">(1-&gt;3)-beta-glucan endohydrolase</fullName>
    </alternativeName>
    <alternativeName>
        <fullName evidence="7">Beta-1,3-endoglucanase</fullName>
    </alternativeName>
</protein>
<dbReference type="Proteomes" id="UP000796880">
    <property type="component" value="Unassembled WGS sequence"/>
</dbReference>
<evidence type="ECO:0000256" key="4">
    <source>
        <dbReference type="ARBA" id="ARBA00022801"/>
    </source>
</evidence>
<evidence type="ECO:0000313" key="10">
    <source>
        <dbReference type="Proteomes" id="UP000796880"/>
    </source>
</evidence>
<evidence type="ECO:0000313" key="9">
    <source>
        <dbReference type="EMBL" id="KAF3445728.1"/>
    </source>
</evidence>
<sequence length="314" mass="34444">MGVNYGRNGDNLPSPADTIRLYEKCQINFIRIYEPNHQVLEALRGKPILLSLGVKNEDLQGLASDPSAADQWIKDNVSPYISDVNIEFITLGNEVIPGPQSQYVAGAINNTLTALNNARFIKGIKVTTVVGSNALASSYPPSAGAFTDEAASAFRDIAPILSQRGSPIMVNVYPYFAYANDPEHISSDYALFTAKHTIVDDGDYKYRNLFDAMVDSFVAAFEKVGAAEIAVDVAESGWPSGGNEPFTTVENARTYNKNLMDHVLGGSGTPRRPNKRFNVFLFEMFNENLKAAGAEQNFGFFNPSMQPVYPFWPC</sequence>
<dbReference type="GO" id="GO:0005975">
    <property type="term" value="P:carbohydrate metabolic process"/>
    <property type="evidence" value="ECO:0007669"/>
    <property type="project" value="InterPro"/>
</dbReference>
<dbReference type="EMBL" id="VOIH02000005">
    <property type="protein sequence ID" value="KAF3445728.1"/>
    <property type="molecule type" value="Genomic_DNA"/>
</dbReference>
<evidence type="ECO:0000256" key="3">
    <source>
        <dbReference type="ARBA" id="ARBA00012780"/>
    </source>
</evidence>